<reference evidence="5" key="1">
    <citation type="submission" date="2021-07" db="EMBL/GenBank/DDBJ databases">
        <title>Shinella sp. nov., a novel member of the genus Shinella from water.</title>
        <authorList>
            <person name="Deng Y."/>
        </authorList>
    </citation>
    <scope>NUCLEOTIDE SEQUENCE</scope>
    <source>
        <strain evidence="5">CPCC 100929</strain>
    </source>
</reference>
<dbReference type="EMBL" id="WHSB02000023">
    <property type="protein sequence ID" value="MCQ4634755.1"/>
    <property type="molecule type" value="Genomic_DNA"/>
</dbReference>
<dbReference type="InterPro" id="IPR034746">
    <property type="entry name" value="POTRA"/>
</dbReference>
<evidence type="ECO:0000313" key="6">
    <source>
        <dbReference type="Proteomes" id="UP000996601"/>
    </source>
</evidence>
<comment type="caution">
    <text evidence="5">The sequence shown here is derived from an EMBL/GenBank/DDBJ whole genome shotgun (WGS) entry which is preliminary data.</text>
</comment>
<dbReference type="Pfam" id="PF01103">
    <property type="entry name" value="Omp85"/>
    <property type="match status" value="1"/>
</dbReference>
<organism evidence="5 6">
    <name type="scientific">Shinella lacus</name>
    <dbReference type="NCBI Taxonomy" id="2654216"/>
    <lineage>
        <taxon>Bacteria</taxon>
        <taxon>Pseudomonadati</taxon>
        <taxon>Pseudomonadota</taxon>
        <taxon>Alphaproteobacteria</taxon>
        <taxon>Hyphomicrobiales</taxon>
        <taxon>Rhizobiaceae</taxon>
        <taxon>Shinella</taxon>
    </lineage>
</organism>
<evidence type="ECO:0000256" key="2">
    <source>
        <dbReference type="ARBA" id="ARBA00022452"/>
    </source>
</evidence>
<dbReference type="Pfam" id="PF07244">
    <property type="entry name" value="POTRA"/>
    <property type="match status" value="1"/>
</dbReference>
<evidence type="ECO:0000256" key="1">
    <source>
        <dbReference type="ARBA" id="ARBA00004370"/>
    </source>
</evidence>
<name>A0ABT1RHT9_9HYPH</name>
<evidence type="ECO:0000313" key="5">
    <source>
        <dbReference type="EMBL" id="MCQ4634755.1"/>
    </source>
</evidence>
<comment type="subcellular location">
    <subcellularLocation>
        <location evidence="1">Membrane</location>
    </subcellularLocation>
</comment>
<dbReference type="InterPro" id="IPR000184">
    <property type="entry name" value="Bac_surfAg_D15"/>
</dbReference>
<keyword evidence="2" id="KW-1134">Transmembrane beta strand</keyword>
<dbReference type="Proteomes" id="UP000996601">
    <property type="component" value="Unassembled WGS sequence"/>
</dbReference>
<keyword evidence="2" id="KW-0812">Transmembrane</keyword>
<evidence type="ECO:0000259" key="4">
    <source>
        <dbReference type="PROSITE" id="PS51779"/>
    </source>
</evidence>
<keyword evidence="3" id="KW-0472">Membrane</keyword>
<dbReference type="RefSeq" id="WP_256121304.1">
    <property type="nucleotide sequence ID" value="NZ_WHSB02000023.1"/>
</dbReference>
<keyword evidence="6" id="KW-1185">Reference proteome</keyword>
<dbReference type="PANTHER" id="PTHR12815">
    <property type="entry name" value="SORTING AND ASSEMBLY MACHINERY SAMM50 PROTEIN FAMILY MEMBER"/>
    <property type="match status" value="1"/>
</dbReference>
<sequence>MRDKVNRPEKSFAFLRAGTALAVAAALFCGPLSVGPASAFEIFGMKFFEDEEETNAVIDPVNYTLTLEPGTDDGDLKEAIENTARLKQDEGTPVSGDLGLVIKARDDRDRILAALYENARYGGVVTVTIDGQDLDSLPPNPEFNTSGAIPVTISVEPGPAFTFGDVVFSGDAEGRNPADYGLVPGARADSTIILKAGEKMVVDLKAEGRPLAKLTERNATADHKTQTVDVVIAAEGGPVAPVGEVGVTGTKTVDPGFVQRYSRINAGQPYSPEALTKAAERLRTLGVFSSVTIREADKLAPDGSLPMTIEVSEGKHRYFGVGAQVSNTDGLGLQGYWGHRNLFGEAESLRVEGAINRIGETKDVGNLDYSSAILFSKPGAFGPATTFNASVKASIVDPDAYRAFTITGAAGVAIELSDTDTVSGGGEVMWSDVDDAFGKNNYLTVAIPIEYVRDTRDDKLNPTEGYRAMLSAKPSYEIERGTFFSSFEGAITGYQALGEEKRFVLAGKIAAGTIIGGDELSDIPATRRFFLGGGGTVRGYGYQEISPRDSRNKLLGGRSYVAASAEARIGVTETIGVVPFLDVGTVSTDEVPDFNDIRAGAGIGLRYATPFGPLRLDVAVPLKKYPGGTSFGVYAGIGQSF</sequence>
<gene>
    <name evidence="5" type="ORF">GB927_032300</name>
</gene>
<dbReference type="InterPro" id="IPR010827">
    <property type="entry name" value="BamA/TamA_POTRA"/>
</dbReference>
<accession>A0ABT1RHT9</accession>
<dbReference type="PROSITE" id="PS51779">
    <property type="entry name" value="POTRA"/>
    <property type="match status" value="1"/>
</dbReference>
<feature type="domain" description="POTRA" evidence="4">
    <location>
        <begin position="240"/>
        <end position="314"/>
    </location>
</feature>
<proteinExistence type="predicted"/>
<dbReference type="Gene3D" id="3.10.20.310">
    <property type="entry name" value="membrane protein fhac"/>
    <property type="match status" value="1"/>
</dbReference>
<dbReference type="Gene3D" id="2.40.160.50">
    <property type="entry name" value="membrane protein fhac: a member of the omp85/tpsb transporter family"/>
    <property type="match status" value="1"/>
</dbReference>
<evidence type="ECO:0000256" key="3">
    <source>
        <dbReference type="ARBA" id="ARBA00023136"/>
    </source>
</evidence>
<protein>
    <submittedName>
        <fullName evidence="5">Autotransporter assembly complex protein TamA</fullName>
    </submittedName>
</protein>
<dbReference type="PANTHER" id="PTHR12815:SF42">
    <property type="entry name" value="BACTERIAL SURFACE ANTIGEN (D15) DOMAIN-CONTAINING PROTEIN"/>
    <property type="match status" value="1"/>
</dbReference>
<dbReference type="InterPro" id="IPR039910">
    <property type="entry name" value="D15-like"/>
</dbReference>